<reference evidence="1" key="1">
    <citation type="submission" date="2022-04" db="EMBL/GenBank/DDBJ databases">
        <title>Genome of the entomopathogenic fungus Entomophthora muscae.</title>
        <authorList>
            <person name="Elya C."/>
            <person name="Lovett B.R."/>
            <person name="Lee E."/>
            <person name="Macias A.M."/>
            <person name="Hajek A.E."/>
            <person name="De Bivort B.L."/>
            <person name="Kasson M.T."/>
            <person name="De Fine Licht H.H."/>
            <person name="Stajich J.E."/>
        </authorList>
    </citation>
    <scope>NUCLEOTIDE SEQUENCE</scope>
    <source>
        <strain evidence="1">Berkeley</strain>
    </source>
</reference>
<gene>
    <name evidence="1" type="ORF">DSO57_1036857</name>
</gene>
<protein>
    <submittedName>
        <fullName evidence="1">Uncharacterized protein</fullName>
    </submittedName>
</protein>
<comment type="caution">
    <text evidence="1">The sequence shown here is derived from an EMBL/GenBank/DDBJ whole genome shotgun (WGS) entry which is preliminary data.</text>
</comment>
<accession>A0ACC2UJK2</accession>
<proteinExistence type="predicted"/>
<evidence type="ECO:0000313" key="1">
    <source>
        <dbReference type="EMBL" id="KAJ9087079.1"/>
    </source>
</evidence>
<keyword evidence="2" id="KW-1185">Reference proteome</keyword>
<name>A0ACC2UJK2_9FUNG</name>
<evidence type="ECO:0000313" key="2">
    <source>
        <dbReference type="Proteomes" id="UP001165960"/>
    </source>
</evidence>
<organism evidence="1 2">
    <name type="scientific">Entomophthora muscae</name>
    <dbReference type="NCBI Taxonomy" id="34485"/>
    <lineage>
        <taxon>Eukaryota</taxon>
        <taxon>Fungi</taxon>
        <taxon>Fungi incertae sedis</taxon>
        <taxon>Zoopagomycota</taxon>
        <taxon>Entomophthoromycotina</taxon>
        <taxon>Entomophthoromycetes</taxon>
        <taxon>Entomophthorales</taxon>
        <taxon>Entomophthoraceae</taxon>
        <taxon>Entomophthora</taxon>
    </lineage>
</organism>
<sequence>MKRLWGLPEPNKESGSNLCYAKEPFYNLDDEGTSNCTLCIITIREIPSPQLVFITHIPDQIFYHHHQLDIPPQGFFQSLSDNRPPLNLKDTSEAYPFPTATLIQDHNKIGLEAGFEPRPWIPTGCWAYGLLDHPPVYFLGIKPLKAEAPVNSQSQNTDISPTIVAPKEEPIKLPNEGRDGAYVRFMSLKSSQATNQEPTQERGTGLQPGPMTTTLKQDNQVAKLRILANERTPGPGAILLLSDPSTQFPRPSFPQCPDEPMENVNSRSPSPPAPLPAVFCPPGAPFGPVHFTDYPLKPEYKDYTPEKIIKLDPLARIQSAVRYNCQGLWIFSTPKLFRGKFNYLPAYNVYMEPPVTPKLMPASSSNLPTDHTSKLFGIVYITLTGVVDTVVPAAGPWSWLGKSASYLLKLAPLLWWALPAKNPAQVTSEPGRTAA</sequence>
<dbReference type="Proteomes" id="UP001165960">
    <property type="component" value="Unassembled WGS sequence"/>
</dbReference>
<dbReference type="EMBL" id="QTSX02000370">
    <property type="protein sequence ID" value="KAJ9087079.1"/>
    <property type="molecule type" value="Genomic_DNA"/>
</dbReference>